<proteinExistence type="predicted"/>
<dbReference type="AlphaFoldDB" id="A0A9R1XX36"/>
<dbReference type="EMBL" id="NBSK02000001">
    <property type="protein sequence ID" value="KAJ0226249.1"/>
    <property type="molecule type" value="Genomic_DNA"/>
</dbReference>
<evidence type="ECO:0000313" key="2">
    <source>
        <dbReference type="EMBL" id="KAJ0226249.1"/>
    </source>
</evidence>
<evidence type="ECO:0000313" key="3">
    <source>
        <dbReference type="Proteomes" id="UP000235145"/>
    </source>
</evidence>
<dbReference type="OrthoDB" id="1738402at2759"/>
<feature type="compositionally biased region" description="Gly residues" evidence="1">
    <location>
        <begin position="172"/>
        <end position="182"/>
    </location>
</feature>
<accession>A0A9R1XX36</accession>
<name>A0A9R1XX36_LACSA</name>
<feature type="region of interest" description="Disordered" evidence="1">
    <location>
        <begin position="65"/>
        <end position="209"/>
    </location>
</feature>
<comment type="caution">
    <text evidence="2">The sequence shown here is derived from an EMBL/GenBank/DDBJ whole genome shotgun (WGS) entry which is preliminary data.</text>
</comment>
<protein>
    <submittedName>
        <fullName evidence="2">Uncharacterized protein</fullName>
    </submittedName>
</protein>
<keyword evidence="3" id="KW-1185">Reference proteome</keyword>
<feature type="region of interest" description="Disordered" evidence="1">
    <location>
        <begin position="221"/>
        <end position="251"/>
    </location>
</feature>
<feature type="compositionally biased region" description="Polar residues" evidence="1">
    <location>
        <begin position="126"/>
        <end position="139"/>
    </location>
</feature>
<dbReference type="Proteomes" id="UP000235145">
    <property type="component" value="Unassembled WGS sequence"/>
</dbReference>
<organism evidence="2 3">
    <name type="scientific">Lactuca sativa</name>
    <name type="common">Garden lettuce</name>
    <dbReference type="NCBI Taxonomy" id="4236"/>
    <lineage>
        <taxon>Eukaryota</taxon>
        <taxon>Viridiplantae</taxon>
        <taxon>Streptophyta</taxon>
        <taxon>Embryophyta</taxon>
        <taxon>Tracheophyta</taxon>
        <taxon>Spermatophyta</taxon>
        <taxon>Magnoliopsida</taxon>
        <taxon>eudicotyledons</taxon>
        <taxon>Gunneridae</taxon>
        <taxon>Pentapetalae</taxon>
        <taxon>asterids</taxon>
        <taxon>campanulids</taxon>
        <taxon>Asterales</taxon>
        <taxon>Asteraceae</taxon>
        <taxon>Cichorioideae</taxon>
        <taxon>Cichorieae</taxon>
        <taxon>Lactucinae</taxon>
        <taxon>Lactuca</taxon>
    </lineage>
</organism>
<evidence type="ECO:0000256" key="1">
    <source>
        <dbReference type="SAM" id="MobiDB-lite"/>
    </source>
</evidence>
<feature type="compositionally biased region" description="Gly residues" evidence="1">
    <location>
        <begin position="140"/>
        <end position="150"/>
    </location>
</feature>
<sequence length="251" mass="26353">MVLEVQRYPSGYQQNNYPTHQGADGYFNNNFHGITAAQTTPYPTYPQVSTYPSSHVSQYQSTWSAGDEYQHGHGPSHPVKPSAAGGYGGNSHGYGKSQGYENSFSHGSPHGHGQGSPNGLGKSHGYENSFSHVSQQGHGSPNGHGLGSPHGLGKSHGYENSFNHGSQQGHGSPQGHGLGSPHGFGKSHSYGDSHGFGNSNGHGGGVMNHFEKLTHGHGYGAPGPNYGHAQSGMNPGCQKPSWTLKGLDDDE</sequence>
<gene>
    <name evidence="2" type="ORF">LSAT_V11C100016480</name>
</gene>
<reference evidence="2 3" key="1">
    <citation type="journal article" date="2017" name="Nat. Commun.">
        <title>Genome assembly with in vitro proximity ligation data and whole-genome triplication in lettuce.</title>
        <authorList>
            <person name="Reyes-Chin-Wo S."/>
            <person name="Wang Z."/>
            <person name="Yang X."/>
            <person name="Kozik A."/>
            <person name="Arikit S."/>
            <person name="Song C."/>
            <person name="Xia L."/>
            <person name="Froenicke L."/>
            <person name="Lavelle D.O."/>
            <person name="Truco M.J."/>
            <person name="Xia R."/>
            <person name="Zhu S."/>
            <person name="Xu C."/>
            <person name="Xu H."/>
            <person name="Xu X."/>
            <person name="Cox K."/>
            <person name="Korf I."/>
            <person name="Meyers B.C."/>
            <person name="Michelmore R.W."/>
        </authorList>
    </citation>
    <scope>NUCLEOTIDE SEQUENCE [LARGE SCALE GENOMIC DNA]</scope>
    <source>
        <strain evidence="3">cv. Salinas</strain>
        <tissue evidence="2">Seedlings</tissue>
    </source>
</reference>